<keyword evidence="4" id="KW-1003">Cell membrane</keyword>
<feature type="transmembrane region" description="Helical" evidence="8">
    <location>
        <begin position="133"/>
        <end position="154"/>
    </location>
</feature>
<protein>
    <submittedName>
        <fullName evidence="10">MFS transporter</fullName>
    </submittedName>
</protein>
<accession>A0A097IIC9</accession>
<dbReference type="KEGG" id="cdo:CDOO_11940"/>
<feature type="transmembrane region" description="Helical" evidence="8">
    <location>
        <begin position="336"/>
        <end position="356"/>
    </location>
</feature>
<feature type="transmembrane region" description="Helical" evidence="8">
    <location>
        <begin position="276"/>
        <end position="299"/>
    </location>
</feature>
<feature type="transmembrane region" description="Helical" evidence="8">
    <location>
        <begin position="249"/>
        <end position="270"/>
    </location>
</feature>
<evidence type="ECO:0000256" key="3">
    <source>
        <dbReference type="ARBA" id="ARBA00022448"/>
    </source>
</evidence>
<dbReference type="eggNOG" id="COG2814">
    <property type="taxonomic scope" value="Bacteria"/>
</dbReference>
<name>A0A097IIC9_9CORY</name>
<evidence type="ECO:0000256" key="4">
    <source>
        <dbReference type="ARBA" id="ARBA00022475"/>
    </source>
</evidence>
<dbReference type="Gene3D" id="1.20.1720.10">
    <property type="entry name" value="Multidrug resistance protein D"/>
    <property type="match status" value="1"/>
</dbReference>
<dbReference type="GO" id="GO:0042910">
    <property type="term" value="F:xenobiotic transmembrane transporter activity"/>
    <property type="evidence" value="ECO:0007669"/>
    <property type="project" value="InterPro"/>
</dbReference>
<keyword evidence="3" id="KW-0813">Transport</keyword>
<dbReference type="InterPro" id="IPR020846">
    <property type="entry name" value="MFS_dom"/>
</dbReference>
<keyword evidence="5 8" id="KW-0812">Transmembrane</keyword>
<gene>
    <name evidence="10" type="ORF">CDOO_11940</name>
</gene>
<dbReference type="PROSITE" id="PS00216">
    <property type="entry name" value="SUGAR_TRANSPORT_1"/>
    <property type="match status" value="1"/>
</dbReference>
<evidence type="ECO:0000256" key="1">
    <source>
        <dbReference type="ARBA" id="ARBA00004651"/>
    </source>
</evidence>
<feature type="transmembrane region" description="Helical" evidence="8">
    <location>
        <begin position="103"/>
        <end position="127"/>
    </location>
</feature>
<keyword evidence="6 8" id="KW-1133">Transmembrane helix</keyword>
<feature type="transmembrane region" description="Helical" evidence="8">
    <location>
        <begin position="12"/>
        <end position="33"/>
    </location>
</feature>
<evidence type="ECO:0000256" key="2">
    <source>
        <dbReference type="ARBA" id="ARBA00006236"/>
    </source>
</evidence>
<feature type="transmembrane region" description="Helical" evidence="8">
    <location>
        <begin position="311"/>
        <end position="330"/>
    </location>
</feature>
<comment type="subcellular location">
    <subcellularLocation>
        <location evidence="1">Cell membrane</location>
        <topology evidence="1">Multi-pass membrane protein</topology>
    </subcellularLocation>
</comment>
<feature type="transmembrane region" description="Helical" evidence="8">
    <location>
        <begin position="186"/>
        <end position="208"/>
    </location>
</feature>
<organism evidence="10 11">
    <name type="scientific">Corynebacterium doosanense CAU 212 = DSM 45436</name>
    <dbReference type="NCBI Taxonomy" id="558173"/>
    <lineage>
        <taxon>Bacteria</taxon>
        <taxon>Bacillati</taxon>
        <taxon>Actinomycetota</taxon>
        <taxon>Actinomycetes</taxon>
        <taxon>Mycobacteriales</taxon>
        <taxon>Corynebacteriaceae</taxon>
        <taxon>Corynebacterium</taxon>
    </lineage>
</organism>
<dbReference type="Proteomes" id="UP000029914">
    <property type="component" value="Chromosome"/>
</dbReference>
<dbReference type="InterPro" id="IPR036259">
    <property type="entry name" value="MFS_trans_sf"/>
</dbReference>
<evidence type="ECO:0000256" key="8">
    <source>
        <dbReference type="SAM" id="Phobius"/>
    </source>
</evidence>
<sequence>MPQIAESLGTTAPMVQLTLSGFVMGLAVGQLIIGPVSDGLGRKKLMVGGAVVALLAAVLAATASGIGVLIAARVIQGLGSGACMVVSRAVIPDLAGGRTAAKAFAVMMSIQTLAPVIAPLVGGLLVAPLGWRGLFWVLAGLAGVQLLAAALVIPESRPVEKRSRVTARYVFGNYAHVLRNAGYRGYLLTVVFVFMTLFCYLSASPFLIQDEMGYSPRVFALVFGLNAVGLLVGNLVNARLIDMVDPRRIMRGACLVYVASALTLLAVMLSGTPAHWPVFALLFVSVSTQGLIQTNALSLGQLQVRSHAGSAAALMGFFQFTAAGAVGPLMGLGDSAGLAMALGMACFSVVAAGAAWRATGRQASVD</sequence>
<evidence type="ECO:0000313" key="10">
    <source>
        <dbReference type="EMBL" id="AIT61890.1"/>
    </source>
</evidence>
<evidence type="ECO:0000313" key="11">
    <source>
        <dbReference type="Proteomes" id="UP000029914"/>
    </source>
</evidence>
<evidence type="ECO:0000256" key="5">
    <source>
        <dbReference type="ARBA" id="ARBA00022692"/>
    </source>
</evidence>
<dbReference type="EMBL" id="CP006764">
    <property type="protein sequence ID" value="AIT61890.1"/>
    <property type="molecule type" value="Genomic_DNA"/>
</dbReference>
<feature type="transmembrane region" description="Helical" evidence="8">
    <location>
        <begin position="214"/>
        <end position="237"/>
    </location>
</feature>
<dbReference type="AlphaFoldDB" id="A0A097IIC9"/>
<dbReference type="CDD" id="cd17320">
    <property type="entry name" value="MFS_MdfA_MDR_like"/>
    <property type="match status" value="1"/>
</dbReference>
<dbReference type="InterPro" id="IPR011701">
    <property type="entry name" value="MFS"/>
</dbReference>
<dbReference type="InterPro" id="IPR005829">
    <property type="entry name" value="Sugar_transporter_CS"/>
</dbReference>
<dbReference type="GO" id="GO:0005886">
    <property type="term" value="C:plasma membrane"/>
    <property type="evidence" value="ECO:0007669"/>
    <property type="project" value="UniProtKB-SubCell"/>
</dbReference>
<feature type="transmembrane region" description="Helical" evidence="8">
    <location>
        <begin position="45"/>
        <end position="64"/>
    </location>
</feature>
<evidence type="ECO:0000259" key="9">
    <source>
        <dbReference type="PROSITE" id="PS50850"/>
    </source>
</evidence>
<dbReference type="HOGENOM" id="CLU_001265_47_1_11"/>
<dbReference type="GO" id="GO:1990961">
    <property type="term" value="P:xenobiotic detoxification by transmembrane export across the plasma membrane"/>
    <property type="evidence" value="ECO:0007669"/>
    <property type="project" value="InterPro"/>
</dbReference>
<evidence type="ECO:0000256" key="6">
    <source>
        <dbReference type="ARBA" id="ARBA00022989"/>
    </source>
</evidence>
<reference evidence="10 11" key="1">
    <citation type="submission" date="2013-09" db="EMBL/GenBank/DDBJ databases">
        <title>Complete genome sequence of Corynebacterium doosanense CAU 212(T) (=DSM 45436(T)), isolated from activated sludge.</title>
        <authorList>
            <person name="Schaffert L."/>
            <person name="Albersmeier A."/>
            <person name="Kalinowski J."/>
            <person name="Ruckert C."/>
        </authorList>
    </citation>
    <scope>NUCLEOTIDE SEQUENCE [LARGE SCALE GENOMIC DNA]</scope>
    <source>
        <strain evidence="10 11">CAU 212</strain>
    </source>
</reference>
<dbReference type="PANTHER" id="PTHR43124">
    <property type="entry name" value="PURINE EFFLUX PUMP PBUE"/>
    <property type="match status" value="1"/>
</dbReference>
<dbReference type="InterPro" id="IPR004812">
    <property type="entry name" value="Efflux_drug-R_Bcr/CmlA"/>
</dbReference>
<keyword evidence="7 8" id="KW-0472">Membrane</keyword>
<dbReference type="NCBIfam" id="TIGR00710">
    <property type="entry name" value="efflux_Bcr_CflA"/>
    <property type="match status" value="1"/>
</dbReference>
<feature type="domain" description="Major facilitator superfamily (MFS) profile" evidence="9">
    <location>
        <begin position="1"/>
        <end position="363"/>
    </location>
</feature>
<evidence type="ECO:0000256" key="7">
    <source>
        <dbReference type="ARBA" id="ARBA00023136"/>
    </source>
</evidence>
<dbReference type="STRING" id="558173.CDOO_11940"/>
<keyword evidence="11" id="KW-1185">Reference proteome</keyword>
<dbReference type="SUPFAM" id="SSF103473">
    <property type="entry name" value="MFS general substrate transporter"/>
    <property type="match status" value="1"/>
</dbReference>
<dbReference type="Pfam" id="PF07690">
    <property type="entry name" value="MFS_1"/>
    <property type="match status" value="1"/>
</dbReference>
<comment type="similarity">
    <text evidence="2">Belongs to the major facilitator superfamily. Bcr/CmlA family.</text>
</comment>
<dbReference type="PROSITE" id="PS50850">
    <property type="entry name" value="MFS"/>
    <property type="match status" value="1"/>
</dbReference>
<proteinExistence type="inferred from homology"/>
<dbReference type="PANTHER" id="PTHR43124:SF3">
    <property type="entry name" value="CHLORAMPHENICOL EFFLUX PUMP RV0191"/>
    <property type="match status" value="1"/>
</dbReference>
<dbReference type="InterPro" id="IPR050189">
    <property type="entry name" value="MFS_Efflux_Transporters"/>
</dbReference>